<dbReference type="Pfam" id="PF08447">
    <property type="entry name" value="PAS_3"/>
    <property type="match status" value="1"/>
</dbReference>
<evidence type="ECO:0000256" key="10">
    <source>
        <dbReference type="ARBA" id="ARBA00022840"/>
    </source>
</evidence>
<comment type="catalytic activity">
    <reaction evidence="1">
        <text>ATP + protein L-histidine = ADP + protein N-phospho-L-histidine.</text>
        <dbReference type="EC" id="2.7.13.3"/>
    </reaction>
</comment>
<keyword evidence="18" id="KW-0175">Coiled coil</keyword>
<dbReference type="SUPFAM" id="SSF55785">
    <property type="entry name" value="PYP-like sensor domain (PAS domain)"/>
    <property type="match status" value="2"/>
</dbReference>
<dbReference type="CDD" id="cd00156">
    <property type="entry name" value="REC"/>
    <property type="match status" value="1"/>
</dbReference>
<evidence type="ECO:0000256" key="2">
    <source>
        <dbReference type="ARBA" id="ARBA00004651"/>
    </source>
</evidence>
<dbReference type="SUPFAM" id="SSF55874">
    <property type="entry name" value="ATPase domain of HSP90 chaperone/DNA topoisomerase II/histidine kinase"/>
    <property type="match status" value="1"/>
</dbReference>
<evidence type="ECO:0000313" key="25">
    <source>
        <dbReference type="Proteomes" id="UP000000483"/>
    </source>
</evidence>
<keyword evidence="7" id="KW-0812">Transmembrane</keyword>
<dbReference type="CDD" id="cd16922">
    <property type="entry name" value="HATPase_EvgS-ArcB-TorS-like"/>
    <property type="match status" value="1"/>
</dbReference>
<dbReference type="PROSITE" id="PS50113">
    <property type="entry name" value="PAC"/>
    <property type="match status" value="1"/>
</dbReference>
<keyword evidence="8" id="KW-0547">Nucleotide-binding</keyword>
<dbReference type="InterPro" id="IPR005467">
    <property type="entry name" value="His_kinase_dom"/>
</dbReference>
<evidence type="ECO:0000259" key="22">
    <source>
        <dbReference type="PROSITE" id="PS50113"/>
    </source>
</evidence>
<dbReference type="InterPro" id="IPR013655">
    <property type="entry name" value="PAS_fold_3"/>
</dbReference>
<dbReference type="CDD" id="cd00082">
    <property type="entry name" value="HisKA"/>
    <property type="match status" value="1"/>
</dbReference>
<dbReference type="EMBL" id="CP002629">
    <property type="protein sequence ID" value="AEB07994.1"/>
    <property type="molecule type" value="Genomic_DNA"/>
</dbReference>
<dbReference type="PROSITE" id="PS50109">
    <property type="entry name" value="HIS_KIN"/>
    <property type="match status" value="1"/>
</dbReference>
<keyword evidence="5 17" id="KW-0597">Phosphoprotein</keyword>
<dbReference type="EC" id="2.7.13.3" evidence="3"/>
<dbReference type="SMART" id="SM00388">
    <property type="entry name" value="HisKA"/>
    <property type="match status" value="1"/>
</dbReference>
<dbReference type="PANTHER" id="PTHR45339:SF1">
    <property type="entry name" value="HYBRID SIGNAL TRANSDUCTION HISTIDINE KINASE J"/>
    <property type="match status" value="1"/>
</dbReference>
<dbReference type="Pfam" id="PF00512">
    <property type="entry name" value="HisKA"/>
    <property type="match status" value="1"/>
</dbReference>
<dbReference type="GO" id="GO:0005524">
    <property type="term" value="F:ATP binding"/>
    <property type="evidence" value="ECO:0007669"/>
    <property type="project" value="UniProtKB-KW"/>
</dbReference>
<evidence type="ECO:0000313" key="24">
    <source>
        <dbReference type="EMBL" id="AEB07994.1"/>
    </source>
</evidence>
<sequence>MRDEATTQDRMLDELNRLRQEVTRLRAASEAAVPPRETSYLLLLKNLPNVFFKGYMDWSVDFIDNKIEVLTGYPKAEFDSRRIKWLDIVVPEDLDRIQKELITALKTDKAYIREYRIRHRSGKVLWIQESSQIMCHSQSGFEFVYGAFLDITERKEAEEAVRESKRQFQDIIDFLPDATLVIDREGKVIAWNRAIEAMTGVQAQDILGKGNYEYALPFYGERRPILIDFVFAKEEEFRSRYAQVSRRGEILCGETYVPQLKAGGAYLIATAGGLYDSSDHLTGAIEIIRDNTERKHMEEALYRQKEYLAALNETTLGLINRLNLHDLLQTLICRAGQLLGTPHGFIHLVNPERMILECRVGMGIFEKLIGACLKLGQGLSGQVWQTGQSLLIENYQDWGGRADTPGLDYQSIRMIMGIPLKSGSQVTGVLGLACHRETDQTFSDEEKALLERFGELASLALDNAKLYAEASEARTAAEAANEAKSTFLATMSHEIRTPMNGVIGMTNLLLDTPLNEEQREFCETIRGSGEALLTIINDILDFSKIEAGKMELEHQPFDLRECLESALDLIVTPAQQKGLELVYHVDKQVPATIAGDVTRLRQILLNLLNNAVKFTEQGEISLTVRGEDGPDAAALPPGSMLLRFSVADSGIGIPPDRLNRMFQSFSQIDASTTRKYGGTGLGLAISKRLSEMMGGRLWVESKGVPGKGSTFHLLIRTEPVAMPVITRHELLHRQPQLAGKRLLAVDDNDTNRRILVLQSQSWGMLVRDSRSPQEALGWIKRGDPFDLAILDMQMPDMNGLMLGREIRAHRPNLPLVLYSSLGCREVGPDAALFAFQLTKPIKPSQLYDALLTIFSAQPAATRKHDEAVKSQIDPDLATRLPLKILLAEDNAVNQKVALRLLARLGYRADVVANGLEALEAVRRQSYDVVLMDVQMPEMDGLEASRRIKLGEAGRAAPRIIALTADAMQGDREKCLAAGMDDYLTKPIKVEALVDALTRTQPQPAPEDQEAVIDPKIFADFRDSLGADFIGEVLAVFKEDAPELLRNLRQALADNDAELFRRAAHSLKSNSASFGAVTLAELARELEIIGKEGRLDGAEDSVAQAAIEYDRVQQALEKLIQI</sequence>
<dbReference type="eggNOG" id="COG0784">
    <property type="taxonomic scope" value="Bacteria"/>
</dbReference>
<evidence type="ECO:0000256" key="16">
    <source>
        <dbReference type="PROSITE-ProRule" id="PRU00110"/>
    </source>
</evidence>
<evidence type="ECO:0000256" key="4">
    <source>
        <dbReference type="ARBA" id="ARBA00022475"/>
    </source>
</evidence>
<dbReference type="InterPro" id="IPR008207">
    <property type="entry name" value="Sig_transdc_His_kin_Hpt_dom"/>
</dbReference>
<feature type="modified residue" description="Phosphohistidine" evidence="16">
    <location>
        <position position="1064"/>
    </location>
</feature>
<dbReference type="eggNOG" id="COG2205">
    <property type="taxonomic scope" value="Bacteria"/>
</dbReference>
<dbReference type="Gene3D" id="3.40.50.2300">
    <property type="match status" value="2"/>
</dbReference>
<feature type="domain" description="PAC" evidence="22">
    <location>
        <begin position="111"/>
        <end position="163"/>
    </location>
</feature>
<dbReference type="PANTHER" id="PTHR45339">
    <property type="entry name" value="HYBRID SIGNAL TRANSDUCTION HISTIDINE KINASE J"/>
    <property type="match status" value="1"/>
</dbReference>
<keyword evidence="10" id="KW-0067">ATP-binding</keyword>
<dbReference type="Pfam" id="PF13185">
    <property type="entry name" value="GAF_2"/>
    <property type="match status" value="1"/>
</dbReference>
<feature type="domain" description="Response regulatory" evidence="20">
    <location>
        <begin position="883"/>
        <end position="1000"/>
    </location>
</feature>
<dbReference type="CDD" id="cd00088">
    <property type="entry name" value="HPT"/>
    <property type="match status" value="1"/>
</dbReference>
<dbReference type="GO" id="GO:0005886">
    <property type="term" value="C:plasma membrane"/>
    <property type="evidence" value="ECO:0007669"/>
    <property type="project" value="UniProtKB-SubCell"/>
</dbReference>
<dbReference type="KEGG" id="dao:Desac_0096"/>
<evidence type="ECO:0000256" key="1">
    <source>
        <dbReference type="ARBA" id="ARBA00000085"/>
    </source>
</evidence>
<dbReference type="SMART" id="SM00073">
    <property type="entry name" value="HPT"/>
    <property type="match status" value="1"/>
</dbReference>
<dbReference type="eggNOG" id="COG2202">
    <property type="taxonomic scope" value="Bacteria"/>
</dbReference>
<evidence type="ECO:0000259" key="21">
    <source>
        <dbReference type="PROSITE" id="PS50112"/>
    </source>
</evidence>
<keyword evidence="6" id="KW-0808">Transferase</keyword>
<keyword evidence="11" id="KW-1133">Transmembrane helix</keyword>
<comment type="subcellular location">
    <subcellularLocation>
        <location evidence="2">Cell membrane</location>
        <topology evidence="2">Multi-pass membrane protein</topology>
    </subcellularLocation>
</comment>
<reference evidence="24 25" key="1">
    <citation type="journal article" date="2011" name="Stand. Genomic Sci.">
        <title>Complete genome sequence of the acetate-degrading sulfate reducer Desulfobacca acetoxidans type strain (ASRB2).</title>
        <authorList>
            <person name="Goker M."/>
            <person name="Teshima H."/>
            <person name="Lapidus A."/>
            <person name="Nolan M."/>
            <person name="Lucas S."/>
            <person name="Hammon N."/>
            <person name="Deshpande S."/>
            <person name="Cheng J.F."/>
            <person name="Tapia R."/>
            <person name="Han C."/>
            <person name="Goodwin L."/>
            <person name="Pitluck S."/>
            <person name="Huntemann M."/>
            <person name="Liolios K."/>
            <person name="Ivanova N."/>
            <person name="Pagani I."/>
            <person name="Mavromatis K."/>
            <person name="Ovchinikova G."/>
            <person name="Pati A."/>
            <person name="Chen A."/>
            <person name="Palaniappan K."/>
            <person name="Land M."/>
            <person name="Hauser L."/>
            <person name="Brambilla E.M."/>
            <person name="Rohde M."/>
            <person name="Spring S."/>
            <person name="Detter J.C."/>
            <person name="Woyke T."/>
            <person name="Bristow J."/>
            <person name="Eisen J.A."/>
            <person name="Markowitz V."/>
            <person name="Hugenholtz P."/>
            <person name="Kyrpides N.C."/>
            <person name="Klenk H.P."/>
        </authorList>
    </citation>
    <scope>NUCLEOTIDE SEQUENCE [LARGE SCALE GENOMIC DNA]</scope>
    <source>
        <strain evidence="25">ATCC 700848 / DSM 11109 / ASRB2</strain>
    </source>
</reference>
<dbReference type="eggNOG" id="COG0745">
    <property type="taxonomic scope" value="Bacteria"/>
</dbReference>
<evidence type="ECO:0000256" key="15">
    <source>
        <dbReference type="ARBA" id="ARBA00068150"/>
    </source>
</evidence>
<evidence type="ECO:0000259" key="20">
    <source>
        <dbReference type="PROSITE" id="PS50110"/>
    </source>
</evidence>
<dbReference type="InterPro" id="IPR001789">
    <property type="entry name" value="Sig_transdc_resp-reg_receiver"/>
</dbReference>
<dbReference type="OrthoDB" id="5468627at2"/>
<evidence type="ECO:0000256" key="8">
    <source>
        <dbReference type="ARBA" id="ARBA00022741"/>
    </source>
</evidence>
<dbReference type="InterPro" id="IPR036890">
    <property type="entry name" value="HATPase_C_sf"/>
</dbReference>
<dbReference type="Gene3D" id="3.30.450.20">
    <property type="entry name" value="PAS domain"/>
    <property type="match status" value="2"/>
</dbReference>
<organism evidence="24 25">
    <name type="scientific">Desulfobacca acetoxidans (strain ATCC 700848 / DSM 11109 / ASRB2)</name>
    <dbReference type="NCBI Taxonomy" id="880072"/>
    <lineage>
        <taxon>Bacteria</taxon>
        <taxon>Pseudomonadati</taxon>
        <taxon>Thermodesulfobacteriota</taxon>
        <taxon>Desulfobaccia</taxon>
        <taxon>Desulfobaccales</taxon>
        <taxon>Desulfobaccaceae</taxon>
        <taxon>Desulfobacca</taxon>
    </lineage>
</organism>
<evidence type="ECO:0000256" key="11">
    <source>
        <dbReference type="ARBA" id="ARBA00022989"/>
    </source>
</evidence>
<dbReference type="STRING" id="880072.Desac_0096"/>
<dbReference type="InterPro" id="IPR004358">
    <property type="entry name" value="Sig_transdc_His_kin-like_C"/>
</dbReference>
<dbReference type="SMART" id="SM00387">
    <property type="entry name" value="HATPase_c"/>
    <property type="match status" value="1"/>
</dbReference>
<dbReference type="Gene3D" id="1.20.120.160">
    <property type="entry name" value="HPT domain"/>
    <property type="match status" value="1"/>
</dbReference>
<keyword evidence="4" id="KW-1003">Cell membrane</keyword>
<dbReference type="PROSITE" id="PS50110">
    <property type="entry name" value="RESPONSE_REGULATORY"/>
    <property type="match status" value="2"/>
</dbReference>
<dbReference type="Gene3D" id="3.30.565.10">
    <property type="entry name" value="Histidine kinase-like ATPase, C-terminal domain"/>
    <property type="match status" value="1"/>
</dbReference>
<evidence type="ECO:0000256" key="14">
    <source>
        <dbReference type="ARBA" id="ARBA00064003"/>
    </source>
</evidence>
<dbReference type="SUPFAM" id="SSF55781">
    <property type="entry name" value="GAF domain-like"/>
    <property type="match status" value="1"/>
</dbReference>
<dbReference type="CDD" id="cd17546">
    <property type="entry name" value="REC_hyHK_CKI1_RcsC-like"/>
    <property type="match status" value="1"/>
</dbReference>
<dbReference type="FunFam" id="1.10.287.130:FF:000002">
    <property type="entry name" value="Two-component osmosensing histidine kinase"/>
    <property type="match status" value="1"/>
</dbReference>
<dbReference type="SMART" id="SM00065">
    <property type="entry name" value="GAF"/>
    <property type="match status" value="1"/>
</dbReference>
<dbReference type="RefSeq" id="WP_013705107.1">
    <property type="nucleotide sequence ID" value="NC_015388.1"/>
</dbReference>
<dbReference type="InterPro" id="IPR011006">
    <property type="entry name" value="CheY-like_superfamily"/>
</dbReference>
<feature type="domain" description="PAS" evidence="21">
    <location>
        <begin position="36"/>
        <end position="108"/>
    </location>
</feature>
<feature type="domain" description="HPt" evidence="23">
    <location>
        <begin position="1025"/>
        <end position="1118"/>
    </location>
</feature>
<dbReference type="CDD" id="cd00130">
    <property type="entry name" value="PAS"/>
    <property type="match status" value="2"/>
</dbReference>
<dbReference type="SMART" id="SM00448">
    <property type="entry name" value="REC"/>
    <property type="match status" value="2"/>
</dbReference>
<dbReference type="eggNOG" id="COG2198">
    <property type="taxonomic scope" value="Bacteria"/>
</dbReference>
<gene>
    <name evidence="24" type="ordered locus">Desac_0096</name>
</gene>
<dbReference type="SUPFAM" id="SSF47384">
    <property type="entry name" value="Homodimeric domain of signal transducing histidine kinase"/>
    <property type="match status" value="1"/>
</dbReference>
<proteinExistence type="predicted"/>
<dbReference type="HOGENOM" id="CLU_000445_114_15_7"/>
<evidence type="ECO:0000259" key="23">
    <source>
        <dbReference type="PROSITE" id="PS50894"/>
    </source>
</evidence>
<dbReference type="SMART" id="SM00091">
    <property type="entry name" value="PAS"/>
    <property type="match status" value="2"/>
</dbReference>
<dbReference type="InterPro" id="IPR000700">
    <property type="entry name" value="PAS-assoc_C"/>
</dbReference>
<dbReference type="InterPro" id="IPR036097">
    <property type="entry name" value="HisK_dim/P_sf"/>
</dbReference>
<dbReference type="Pfam" id="PF00072">
    <property type="entry name" value="Response_reg"/>
    <property type="match status" value="2"/>
</dbReference>
<evidence type="ECO:0000256" key="5">
    <source>
        <dbReference type="ARBA" id="ARBA00022553"/>
    </source>
</evidence>
<dbReference type="PROSITE" id="PS50112">
    <property type="entry name" value="PAS"/>
    <property type="match status" value="2"/>
</dbReference>
<dbReference type="InterPro" id="IPR003018">
    <property type="entry name" value="GAF"/>
</dbReference>
<feature type="domain" description="Response regulatory" evidence="20">
    <location>
        <begin position="741"/>
        <end position="854"/>
    </location>
</feature>
<dbReference type="InterPro" id="IPR003661">
    <property type="entry name" value="HisK_dim/P_dom"/>
</dbReference>
<dbReference type="SUPFAM" id="SSF52172">
    <property type="entry name" value="CheY-like"/>
    <property type="match status" value="2"/>
</dbReference>
<dbReference type="PRINTS" id="PR00344">
    <property type="entry name" value="BCTRLSENSOR"/>
</dbReference>
<dbReference type="NCBIfam" id="TIGR00229">
    <property type="entry name" value="sensory_box"/>
    <property type="match status" value="2"/>
</dbReference>
<dbReference type="Proteomes" id="UP000000483">
    <property type="component" value="Chromosome"/>
</dbReference>
<feature type="coiled-coil region" evidence="18">
    <location>
        <begin position="1094"/>
        <end position="1121"/>
    </location>
</feature>
<dbReference type="PROSITE" id="PS50894">
    <property type="entry name" value="HPT"/>
    <property type="match status" value="1"/>
</dbReference>
<evidence type="ECO:0000256" key="17">
    <source>
        <dbReference type="PROSITE-ProRule" id="PRU00169"/>
    </source>
</evidence>
<evidence type="ECO:0000256" key="9">
    <source>
        <dbReference type="ARBA" id="ARBA00022777"/>
    </source>
</evidence>
<keyword evidence="25" id="KW-1185">Reference proteome</keyword>
<dbReference type="InterPro" id="IPR003594">
    <property type="entry name" value="HATPase_dom"/>
</dbReference>
<dbReference type="SUPFAM" id="SSF47226">
    <property type="entry name" value="Histidine-containing phosphotransfer domain, HPT domain"/>
    <property type="match status" value="1"/>
</dbReference>
<keyword evidence="9 24" id="KW-0418">Kinase</keyword>
<feature type="modified residue" description="4-aspartylphosphate" evidence="17">
    <location>
        <position position="932"/>
    </location>
</feature>
<evidence type="ECO:0000256" key="18">
    <source>
        <dbReference type="SAM" id="Coils"/>
    </source>
</evidence>
<keyword evidence="13" id="KW-0472">Membrane</keyword>
<dbReference type="InterPro" id="IPR035965">
    <property type="entry name" value="PAS-like_dom_sf"/>
</dbReference>
<dbReference type="AlphaFoldDB" id="F2NJ36"/>
<dbReference type="InterPro" id="IPR000014">
    <property type="entry name" value="PAS"/>
</dbReference>
<name>F2NJ36_DESAR</name>
<reference evidence="25" key="2">
    <citation type="submission" date="2011-03" db="EMBL/GenBank/DDBJ databases">
        <title>The complete genome of Desulfobacca acetoxidans DSM 11109.</title>
        <authorList>
            <consortium name="US DOE Joint Genome Institute (JGI-PGF)"/>
            <person name="Lucas S."/>
            <person name="Copeland A."/>
            <person name="Lapidus A."/>
            <person name="Bruce D."/>
            <person name="Goodwin L."/>
            <person name="Pitluck S."/>
            <person name="Peters L."/>
            <person name="Kyrpides N."/>
            <person name="Mavromatis K."/>
            <person name="Ivanova N."/>
            <person name="Ovchinnikova G."/>
            <person name="Teshima H."/>
            <person name="Detter J.C."/>
            <person name="Han C."/>
            <person name="Land M."/>
            <person name="Hauser L."/>
            <person name="Markowitz V."/>
            <person name="Cheng J.-F."/>
            <person name="Hugenholtz P."/>
            <person name="Woyke T."/>
            <person name="Wu D."/>
            <person name="Spring S."/>
            <person name="Schueler E."/>
            <person name="Brambilla E."/>
            <person name="Klenk H.-P."/>
            <person name="Eisen J.A."/>
        </authorList>
    </citation>
    <scope>NUCLEOTIDE SEQUENCE [LARGE SCALE GENOMIC DNA]</scope>
    <source>
        <strain evidence="25">ATCC 700848 / DSM 11109 / ASRB2</strain>
    </source>
</reference>
<evidence type="ECO:0000256" key="7">
    <source>
        <dbReference type="ARBA" id="ARBA00022692"/>
    </source>
</evidence>
<dbReference type="InterPro" id="IPR029016">
    <property type="entry name" value="GAF-like_dom_sf"/>
</dbReference>
<protein>
    <recommendedName>
        <fullName evidence="15">Sensory/regulatory protein RpfC</fullName>
        <ecNumber evidence="3">2.7.13.3</ecNumber>
    </recommendedName>
</protein>
<dbReference type="Pfam" id="PF02518">
    <property type="entry name" value="HATPase_c"/>
    <property type="match status" value="1"/>
</dbReference>
<keyword evidence="12" id="KW-0902">Two-component regulatory system</keyword>
<evidence type="ECO:0000259" key="19">
    <source>
        <dbReference type="PROSITE" id="PS50109"/>
    </source>
</evidence>
<dbReference type="FunFam" id="3.30.565.10:FF:000010">
    <property type="entry name" value="Sensor histidine kinase RcsC"/>
    <property type="match status" value="1"/>
</dbReference>
<dbReference type="InterPro" id="IPR013656">
    <property type="entry name" value="PAS_4"/>
</dbReference>
<dbReference type="InterPro" id="IPR001610">
    <property type="entry name" value="PAC"/>
</dbReference>
<dbReference type="Gene3D" id="3.30.450.40">
    <property type="match status" value="1"/>
</dbReference>
<dbReference type="SMART" id="SM00086">
    <property type="entry name" value="PAC"/>
    <property type="match status" value="1"/>
</dbReference>
<dbReference type="Pfam" id="PF08448">
    <property type="entry name" value="PAS_4"/>
    <property type="match status" value="1"/>
</dbReference>
<dbReference type="Gene3D" id="1.10.287.130">
    <property type="match status" value="1"/>
</dbReference>
<accession>F2NJ36</accession>
<evidence type="ECO:0000256" key="3">
    <source>
        <dbReference type="ARBA" id="ARBA00012438"/>
    </source>
</evidence>
<dbReference type="GO" id="GO:0000155">
    <property type="term" value="F:phosphorelay sensor kinase activity"/>
    <property type="evidence" value="ECO:0007669"/>
    <property type="project" value="InterPro"/>
</dbReference>
<evidence type="ECO:0000256" key="6">
    <source>
        <dbReference type="ARBA" id="ARBA00022679"/>
    </source>
</evidence>
<feature type="modified residue" description="4-aspartylphosphate" evidence="17">
    <location>
        <position position="791"/>
    </location>
</feature>
<comment type="subunit">
    <text evidence="14">At low DSF concentrations, interacts with RpfF.</text>
</comment>
<dbReference type="Pfam" id="PF01627">
    <property type="entry name" value="Hpt"/>
    <property type="match status" value="1"/>
</dbReference>
<feature type="domain" description="PAS" evidence="21">
    <location>
        <begin position="164"/>
        <end position="217"/>
    </location>
</feature>
<evidence type="ECO:0000256" key="12">
    <source>
        <dbReference type="ARBA" id="ARBA00023012"/>
    </source>
</evidence>
<evidence type="ECO:0000256" key="13">
    <source>
        <dbReference type="ARBA" id="ARBA00023136"/>
    </source>
</evidence>
<dbReference type="InterPro" id="IPR036641">
    <property type="entry name" value="HPT_dom_sf"/>
</dbReference>
<feature type="domain" description="Histidine kinase" evidence="19">
    <location>
        <begin position="490"/>
        <end position="719"/>
    </location>
</feature>